<organism evidence="3 4">
    <name type="scientific">Halorientalis regularis</name>
    <dbReference type="NCBI Taxonomy" id="660518"/>
    <lineage>
        <taxon>Archaea</taxon>
        <taxon>Methanobacteriati</taxon>
        <taxon>Methanobacteriota</taxon>
        <taxon>Stenosarchaea group</taxon>
        <taxon>Halobacteria</taxon>
        <taxon>Halobacteriales</taxon>
        <taxon>Haloarculaceae</taxon>
        <taxon>Halorientalis</taxon>
    </lineage>
</organism>
<sequence length="372" mass="42579">MVKTTEAKQVSRAASSLLFPELEFGVADNGTYPSEDFQRVITRIAFDNEFANAGAKAYQLARGEDVDVGAESRNSLARALLYHLRGLDADAVDDQFDRVRDAVLDEAARNRLFSRPVDVATDVHDWLYYGDTETPHVSRTDPDRGTDCAYKFATICIVDPSVRFTLGWVALDGAKTDELADALRQLVSQAREYVEINRVYLDRGFYRVHLALLLEELNVEFVMRAPQTRKVQRFITDHDEDTFVAEYEMARSNPPTGRTTVRLVVTPHRTRENDQFCLVTNREVTRDLARPLAEAYRRRWGIETSYRKVTEFLPRTSSPTFSVRLFYFLFAVALYNLWVLTNLLLTPDRTVGRKPVLPTVLFRQFLGQIPYG</sequence>
<evidence type="ECO:0000313" key="4">
    <source>
        <dbReference type="Proteomes" id="UP000199076"/>
    </source>
</evidence>
<dbReference type="InterPro" id="IPR012337">
    <property type="entry name" value="RNaseH-like_sf"/>
</dbReference>
<keyword evidence="4" id="KW-1185">Reference proteome</keyword>
<feature type="transmembrane region" description="Helical" evidence="1">
    <location>
        <begin position="325"/>
        <end position="345"/>
    </location>
</feature>
<dbReference type="GO" id="GO:0003677">
    <property type="term" value="F:DNA binding"/>
    <property type="evidence" value="ECO:0007669"/>
    <property type="project" value="InterPro"/>
</dbReference>
<dbReference type="Proteomes" id="UP000199076">
    <property type="component" value="Unassembled WGS sequence"/>
</dbReference>
<dbReference type="PANTHER" id="PTHR33252">
    <property type="entry name" value="THIRD ORF IN TRANSPOSON ISC1160"/>
    <property type="match status" value="1"/>
</dbReference>
<dbReference type="EMBL" id="FNBK01000001">
    <property type="protein sequence ID" value="SDE75171.1"/>
    <property type="molecule type" value="Genomic_DNA"/>
</dbReference>
<dbReference type="GO" id="GO:0004803">
    <property type="term" value="F:transposase activity"/>
    <property type="evidence" value="ECO:0007669"/>
    <property type="project" value="InterPro"/>
</dbReference>
<feature type="domain" description="Transposase IS4-like" evidence="2">
    <location>
        <begin position="157"/>
        <end position="337"/>
    </location>
</feature>
<keyword evidence="1" id="KW-0472">Membrane</keyword>
<evidence type="ECO:0000313" key="3">
    <source>
        <dbReference type="EMBL" id="SDE75171.1"/>
    </source>
</evidence>
<protein>
    <submittedName>
        <fullName evidence="3">Transposase DDE domain-containing protein</fullName>
    </submittedName>
</protein>
<dbReference type="RefSeq" id="WP_139171018.1">
    <property type="nucleotide sequence ID" value="NZ_FNBK01000001.1"/>
</dbReference>
<proteinExistence type="predicted"/>
<dbReference type="InterPro" id="IPR002559">
    <property type="entry name" value="Transposase_11"/>
</dbReference>
<keyword evidence="1" id="KW-0812">Transmembrane</keyword>
<dbReference type="Pfam" id="PF01609">
    <property type="entry name" value="DDE_Tnp_1"/>
    <property type="match status" value="1"/>
</dbReference>
<reference evidence="4" key="1">
    <citation type="submission" date="2016-10" db="EMBL/GenBank/DDBJ databases">
        <authorList>
            <person name="Varghese N."/>
            <person name="Submissions S."/>
        </authorList>
    </citation>
    <scope>NUCLEOTIDE SEQUENCE [LARGE SCALE GENOMIC DNA]</scope>
    <source>
        <strain evidence="4">IBRC-M 10760</strain>
    </source>
</reference>
<dbReference type="PANTHER" id="PTHR33252:SF2">
    <property type="entry name" value="TRANSPOSASE IS4-LIKE DOMAIN-CONTAINING PROTEIN"/>
    <property type="match status" value="1"/>
</dbReference>
<accession>A0A1G7FH07</accession>
<keyword evidence="1" id="KW-1133">Transmembrane helix</keyword>
<evidence type="ECO:0000256" key="1">
    <source>
        <dbReference type="SAM" id="Phobius"/>
    </source>
</evidence>
<name>A0A1G7FH07_9EURY</name>
<gene>
    <name evidence="3" type="ORF">SAMN05216218_101189</name>
</gene>
<evidence type="ECO:0000259" key="2">
    <source>
        <dbReference type="Pfam" id="PF01609"/>
    </source>
</evidence>
<dbReference type="GO" id="GO:0006313">
    <property type="term" value="P:DNA transposition"/>
    <property type="evidence" value="ECO:0007669"/>
    <property type="project" value="InterPro"/>
</dbReference>
<dbReference type="AlphaFoldDB" id="A0A1G7FH07"/>
<dbReference type="SUPFAM" id="SSF53098">
    <property type="entry name" value="Ribonuclease H-like"/>
    <property type="match status" value="1"/>
</dbReference>
<dbReference type="OrthoDB" id="234406at2157"/>